<keyword evidence="4" id="KW-0547">Nucleotide-binding</keyword>
<evidence type="ECO:0000256" key="6">
    <source>
        <dbReference type="ARBA" id="ARBA00022840"/>
    </source>
</evidence>
<dbReference type="EC" id="2.7.1.107" evidence="10"/>
<comment type="similarity">
    <text evidence="2">Belongs to the diacylglycerol/lipid kinase family.</text>
</comment>
<comment type="cofactor">
    <cofactor evidence="1">
        <name>Mg(2+)</name>
        <dbReference type="ChEBI" id="CHEBI:18420"/>
    </cofactor>
</comment>
<dbReference type="GO" id="GO:0008654">
    <property type="term" value="P:phospholipid biosynthetic process"/>
    <property type="evidence" value="ECO:0007669"/>
    <property type="project" value="UniProtKB-KW"/>
</dbReference>
<dbReference type="Gene3D" id="2.60.200.40">
    <property type="match status" value="1"/>
</dbReference>
<evidence type="ECO:0000256" key="2">
    <source>
        <dbReference type="ARBA" id="ARBA00005983"/>
    </source>
</evidence>
<dbReference type="InterPro" id="IPR017438">
    <property type="entry name" value="ATP-NAD_kinase_N"/>
</dbReference>
<organism evidence="10 11">
    <name type="scientific">Microcella alkalica</name>
    <dbReference type="NCBI Taxonomy" id="355930"/>
    <lineage>
        <taxon>Bacteria</taxon>
        <taxon>Bacillati</taxon>
        <taxon>Actinomycetota</taxon>
        <taxon>Actinomycetes</taxon>
        <taxon>Micrococcales</taxon>
        <taxon>Microbacteriaceae</taxon>
        <taxon>Microcella</taxon>
    </lineage>
</organism>
<dbReference type="SMART" id="SM00046">
    <property type="entry name" value="DAGKc"/>
    <property type="match status" value="1"/>
</dbReference>
<keyword evidence="11" id="KW-1185">Reference proteome</keyword>
<evidence type="ECO:0000313" key="11">
    <source>
        <dbReference type="Proteomes" id="UP000585905"/>
    </source>
</evidence>
<dbReference type="Pfam" id="PF19279">
    <property type="entry name" value="YegS_C"/>
    <property type="match status" value="1"/>
</dbReference>
<keyword evidence="7" id="KW-0594">Phospholipid biosynthesis</keyword>
<dbReference type="InterPro" id="IPR045540">
    <property type="entry name" value="YegS/DAGK_C"/>
</dbReference>
<dbReference type="GO" id="GO:0005886">
    <property type="term" value="C:plasma membrane"/>
    <property type="evidence" value="ECO:0007669"/>
    <property type="project" value="TreeGrafter"/>
</dbReference>
<accession>A0A839E9Y1</accession>
<gene>
    <name evidence="10" type="ORF">FHX53_000122</name>
</gene>
<dbReference type="InterPro" id="IPR001206">
    <property type="entry name" value="Diacylglycerol_kinase_cat_dom"/>
</dbReference>
<dbReference type="GO" id="GO:0004143">
    <property type="term" value="F:ATP-dependent diacylglycerol kinase activity"/>
    <property type="evidence" value="ECO:0007669"/>
    <property type="project" value="UniProtKB-EC"/>
</dbReference>
<protein>
    <submittedName>
        <fullName evidence="10">Diacylglycerol kinase (ATP)</fullName>
        <ecNumber evidence="10">2.7.1.107</ecNumber>
    </submittedName>
</protein>
<dbReference type="PANTHER" id="PTHR12358:SF106">
    <property type="entry name" value="LIPID KINASE YEGS"/>
    <property type="match status" value="1"/>
</dbReference>
<dbReference type="Pfam" id="PF00781">
    <property type="entry name" value="DAGK_cat"/>
    <property type="match status" value="1"/>
</dbReference>
<evidence type="ECO:0000256" key="1">
    <source>
        <dbReference type="ARBA" id="ARBA00001946"/>
    </source>
</evidence>
<dbReference type="EMBL" id="JACGWX010000001">
    <property type="protein sequence ID" value="MBA8846558.1"/>
    <property type="molecule type" value="Genomic_DNA"/>
</dbReference>
<sequence>MTTMRTFAVAINPTASFGKGRDVGPRVVALLRERGHLVHELVAESLVVLRAEAAARLDSGVDALVVVGGDGMVNLGVELTASTGIPLGIIPSGTGNDMARGLGIAFDDPDAAVQGMLAALERGPRVIDAARIDHGAASAAGAALHPGSRRFACVLSAGFDAIVNERANRMSRPRGRSRYTIALLVELARLRPIDYRLVVDGVEHRERALLVSVGNNTSLGGGMKVTPAALLDDGLLDVMIVRPLSRLAFLRIFPRVFAGTHVTDARVVTMCGRRIRIEAEGIVAYADGERIAPLPIDVEVEPGALRVLA</sequence>
<reference evidence="10 11" key="1">
    <citation type="submission" date="2020-07" db="EMBL/GenBank/DDBJ databases">
        <title>Sequencing the genomes of 1000 actinobacteria strains.</title>
        <authorList>
            <person name="Klenk H.-P."/>
        </authorList>
    </citation>
    <scope>NUCLEOTIDE SEQUENCE [LARGE SCALE GENOMIC DNA]</scope>
    <source>
        <strain evidence="10 11">DSM 19663</strain>
    </source>
</reference>
<evidence type="ECO:0000256" key="7">
    <source>
        <dbReference type="ARBA" id="ARBA00023209"/>
    </source>
</evidence>
<keyword evidence="7" id="KW-0444">Lipid biosynthesis</keyword>
<dbReference type="GO" id="GO:0005524">
    <property type="term" value="F:ATP binding"/>
    <property type="evidence" value="ECO:0007669"/>
    <property type="project" value="UniProtKB-KW"/>
</dbReference>
<dbReference type="InterPro" id="IPR050187">
    <property type="entry name" value="Lipid_Phosphate_FormReg"/>
</dbReference>
<keyword evidence="6" id="KW-0067">ATP-binding</keyword>
<dbReference type="PANTHER" id="PTHR12358">
    <property type="entry name" value="SPHINGOSINE KINASE"/>
    <property type="match status" value="1"/>
</dbReference>
<evidence type="ECO:0000256" key="4">
    <source>
        <dbReference type="ARBA" id="ARBA00022741"/>
    </source>
</evidence>
<dbReference type="Gene3D" id="3.40.50.10330">
    <property type="entry name" value="Probable inorganic polyphosphate/atp-NAD kinase, domain 1"/>
    <property type="match status" value="1"/>
</dbReference>
<comment type="caution">
    <text evidence="10">The sequence shown here is derived from an EMBL/GenBank/DDBJ whole genome shotgun (WGS) entry which is preliminary data.</text>
</comment>
<dbReference type="InterPro" id="IPR016064">
    <property type="entry name" value="NAD/diacylglycerol_kinase_sf"/>
</dbReference>
<keyword evidence="3 10" id="KW-0808">Transferase</keyword>
<dbReference type="Proteomes" id="UP000585905">
    <property type="component" value="Unassembled WGS sequence"/>
</dbReference>
<name>A0A839E9Y1_9MICO</name>
<evidence type="ECO:0000256" key="3">
    <source>
        <dbReference type="ARBA" id="ARBA00022679"/>
    </source>
</evidence>
<dbReference type="AlphaFoldDB" id="A0A839E9Y1"/>
<evidence type="ECO:0000256" key="8">
    <source>
        <dbReference type="ARBA" id="ARBA00023264"/>
    </source>
</evidence>
<feature type="domain" description="DAGKc" evidence="9">
    <location>
        <begin position="2"/>
        <end position="136"/>
    </location>
</feature>
<dbReference type="SUPFAM" id="SSF111331">
    <property type="entry name" value="NAD kinase/diacylglycerol kinase-like"/>
    <property type="match status" value="1"/>
</dbReference>
<proteinExistence type="inferred from homology"/>
<evidence type="ECO:0000256" key="5">
    <source>
        <dbReference type="ARBA" id="ARBA00022777"/>
    </source>
</evidence>
<evidence type="ECO:0000259" key="9">
    <source>
        <dbReference type="PROSITE" id="PS50146"/>
    </source>
</evidence>
<evidence type="ECO:0000313" key="10">
    <source>
        <dbReference type="EMBL" id="MBA8846558.1"/>
    </source>
</evidence>
<keyword evidence="8" id="KW-1208">Phospholipid metabolism</keyword>
<dbReference type="PROSITE" id="PS50146">
    <property type="entry name" value="DAGK"/>
    <property type="match status" value="1"/>
</dbReference>
<keyword evidence="5 10" id="KW-0418">Kinase</keyword>
<keyword evidence="7" id="KW-0443">Lipid metabolism</keyword>